<dbReference type="EMBL" id="JBGNUJ010000002">
    <property type="protein sequence ID" value="KAL3964334.1"/>
    <property type="molecule type" value="Genomic_DNA"/>
</dbReference>
<protein>
    <submittedName>
        <fullName evidence="1">Uncharacterized protein</fullName>
    </submittedName>
</protein>
<accession>A0ACC4E9C2</accession>
<dbReference type="Proteomes" id="UP001638806">
    <property type="component" value="Unassembled WGS sequence"/>
</dbReference>
<comment type="caution">
    <text evidence="1">The sequence shown here is derived from an EMBL/GenBank/DDBJ whole genome shotgun (WGS) entry which is preliminary data.</text>
</comment>
<organism evidence="1 2">
    <name type="scientific">Purpureocillium lilacinum</name>
    <name type="common">Paecilomyces lilacinus</name>
    <dbReference type="NCBI Taxonomy" id="33203"/>
    <lineage>
        <taxon>Eukaryota</taxon>
        <taxon>Fungi</taxon>
        <taxon>Dikarya</taxon>
        <taxon>Ascomycota</taxon>
        <taxon>Pezizomycotina</taxon>
        <taxon>Sordariomycetes</taxon>
        <taxon>Hypocreomycetidae</taxon>
        <taxon>Hypocreales</taxon>
        <taxon>Ophiocordycipitaceae</taxon>
        <taxon>Purpureocillium</taxon>
    </lineage>
</organism>
<sequence length="479" mass="51417">MSKLSAALSRCIRQRYRQPQAGESHYERLVNRMPGPGSYPPPSHHLASSSPSACSVLLRRRPRLFHSSLPPALPCPAPRATAPTRRLPVSGPASTPCPPQQDIPPAVACAVRRRRVASERATGRQRRRGPLPGRAEDIPSAVSVHRLSTERRSAAPSRLVTPGPAQQKAPQTKPANPCRVSSFRPRTYCATLFTSNACTAKPKSRVVFRAAPSAPSQCLATGTSGSALPWPPLRPRTHRAFHGPTSQPTIERPKLLRRPAPLPGSAAQRLLLTVRSSSHISRGLADLIGRDSCVSNYHRHPRHPASSSSGPAVVLFTAGGSRHLVSASLSSRAFQPFWGIVPVRAPRGTNSSHLDSAKLAILAPSAICERLVSSRPEGPTQVETGTRAQNPPGGVDFSQSARPTPRHCNLVRPSLRSIDTASRSSQPAIEVGSSPLRPRDLDNWSIWRPPSSPPALRAPSATGLPHHTTGGAHRLARTR</sequence>
<evidence type="ECO:0000313" key="2">
    <source>
        <dbReference type="Proteomes" id="UP001638806"/>
    </source>
</evidence>
<evidence type="ECO:0000313" key="1">
    <source>
        <dbReference type="EMBL" id="KAL3964334.1"/>
    </source>
</evidence>
<proteinExistence type="predicted"/>
<name>A0ACC4E9C2_PURLI</name>
<gene>
    <name evidence="1" type="ORF">ACCO45_001338</name>
</gene>
<keyword evidence="2" id="KW-1185">Reference proteome</keyword>
<reference evidence="1" key="1">
    <citation type="submission" date="2024-12" db="EMBL/GenBank/DDBJ databases">
        <title>Comparative genomics and development of molecular markers within Purpureocillium lilacinum and among Purpureocillium species.</title>
        <authorList>
            <person name="Yeh Z.-Y."/>
            <person name="Ni N.-T."/>
            <person name="Lo P.-H."/>
            <person name="Mushyakhwo K."/>
            <person name="Lin C.-F."/>
            <person name="Nai Y.-S."/>
        </authorList>
    </citation>
    <scope>NUCLEOTIDE SEQUENCE</scope>
    <source>
        <strain evidence="1">NCHU-NPUST-175</strain>
    </source>
</reference>